<feature type="region of interest" description="Disordered" evidence="1">
    <location>
        <begin position="1"/>
        <end position="22"/>
    </location>
</feature>
<protein>
    <submittedName>
        <fullName evidence="2">Uncharacterized protein</fullName>
    </submittedName>
</protein>
<feature type="region of interest" description="Disordered" evidence="1">
    <location>
        <begin position="216"/>
        <end position="263"/>
    </location>
</feature>
<feature type="region of interest" description="Disordered" evidence="1">
    <location>
        <begin position="121"/>
        <end position="162"/>
    </location>
</feature>
<keyword evidence="3" id="KW-1185">Reference proteome</keyword>
<feature type="compositionally biased region" description="Basic residues" evidence="1">
    <location>
        <begin position="223"/>
        <end position="239"/>
    </location>
</feature>
<evidence type="ECO:0000313" key="2">
    <source>
        <dbReference type="EMBL" id="VEN33470.1"/>
    </source>
</evidence>
<feature type="compositionally biased region" description="Polar residues" evidence="1">
    <location>
        <begin position="240"/>
        <end position="249"/>
    </location>
</feature>
<dbReference type="AlphaFoldDB" id="A0A653BD30"/>
<dbReference type="EMBL" id="CAACVG010000019">
    <property type="protein sequence ID" value="VEN33470.1"/>
    <property type="molecule type" value="Genomic_DNA"/>
</dbReference>
<dbReference type="Proteomes" id="UP000410492">
    <property type="component" value="Unassembled WGS sequence"/>
</dbReference>
<feature type="region of interest" description="Disordered" evidence="1">
    <location>
        <begin position="54"/>
        <end position="107"/>
    </location>
</feature>
<reference evidence="2 3" key="1">
    <citation type="submission" date="2019-01" db="EMBL/GenBank/DDBJ databases">
        <authorList>
            <person name="Sayadi A."/>
        </authorList>
    </citation>
    <scope>NUCLEOTIDE SEQUENCE [LARGE SCALE GENOMIC DNA]</scope>
</reference>
<accession>A0A653BD30</accession>
<gene>
    <name evidence="2" type="ORF">CALMAC_LOCUS10</name>
</gene>
<feature type="compositionally biased region" description="Basic and acidic residues" evidence="1">
    <location>
        <begin position="69"/>
        <end position="80"/>
    </location>
</feature>
<feature type="compositionally biased region" description="Polar residues" evidence="1">
    <location>
        <begin position="121"/>
        <end position="137"/>
    </location>
</feature>
<feature type="non-terminal residue" evidence="2">
    <location>
        <position position="1"/>
    </location>
</feature>
<dbReference type="OrthoDB" id="6799840at2759"/>
<feature type="compositionally biased region" description="Polar residues" evidence="1">
    <location>
        <begin position="1"/>
        <end position="15"/>
    </location>
</feature>
<feature type="compositionally biased region" description="Basic residues" evidence="1">
    <location>
        <begin position="254"/>
        <end position="263"/>
    </location>
</feature>
<organism evidence="2 3">
    <name type="scientific">Callosobruchus maculatus</name>
    <name type="common">Southern cowpea weevil</name>
    <name type="synonym">Pulse bruchid</name>
    <dbReference type="NCBI Taxonomy" id="64391"/>
    <lineage>
        <taxon>Eukaryota</taxon>
        <taxon>Metazoa</taxon>
        <taxon>Ecdysozoa</taxon>
        <taxon>Arthropoda</taxon>
        <taxon>Hexapoda</taxon>
        <taxon>Insecta</taxon>
        <taxon>Pterygota</taxon>
        <taxon>Neoptera</taxon>
        <taxon>Endopterygota</taxon>
        <taxon>Coleoptera</taxon>
        <taxon>Polyphaga</taxon>
        <taxon>Cucujiformia</taxon>
        <taxon>Chrysomeloidea</taxon>
        <taxon>Chrysomelidae</taxon>
        <taxon>Bruchinae</taxon>
        <taxon>Bruchini</taxon>
        <taxon>Callosobruchus</taxon>
    </lineage>
</organism>
<sequence>QKLPNNSIWSGTYKRTLSRKEQKQQFKSFFTVTKHTHTVTEVIDEELMKTEEEEQINKEISFYSNKSQKTPEKPQVKSDASDEDEEKLSPVLSQGTKKRISKFPRAEVTNPNVRVISRYFSRNKSAKSETMASSQESASDESLAKLESLRLSSQPSSDSMEVHKSIDDTLHQNLDTSGIETDQPSEKVNGKQEYTSCSDVEVVEVLECVVEPKIEKQTNDTSKRKKLGPCRTLGLKRTKSTGQKTTIDQLFSGFRKKSPPKLK</sequence>
<evidence type="ECO:0000256" key="1">
    <source>
        <dbReference type="SAM" id="MobiDB-lite"/>
    </source>
</evidence>
<feature type="compositionally biased region" description="Low complexity" evidence="1">
    <location>
        <begin position="149"/>
        <end position="159"/>
    </location>
</feature>
<name>A0A653BD30_CALMS</name>
<evidence type="ECO:0000313" key="3">
    <source>
        <dbReference type="Proteomes" id="UP000410492"/>
    </source>
</evidence>
<proteinExistence type="predicted"/>